<evidence type="ECO:0000313" key="3">
    <source>
        <dbReference type="Proteomes" id="UP000037982"/>
    </source>
</evidence>
<sequence length="97" mass="10757">MGDLRTAFFLAYDDSQCEYLTAQETTEAIAGGRDVVSATFVTPYPPGFPVLVPGQVISRDVLAYMQALDTREIHGYRPDTGYRVFTEAALAEQMTDR</sequence>
<dbReference type="Gene3D" id="3.90.100.10">
    <property type="entry name" value="Orn/Lys/Arg decarboxylase, C-terminal domain"/>
    <property type="match status" value="1"/>
</dbReference>
<dbReference type="SUPFAM" id="SSF55904">
    <property type="entry name" value="Ornithine decarboxylase C-terminal domain"/>
    <property type="match status" value="1"/>
</dbReference>
<protein>
    <recommendedName>
        <fullName evidence="1">Orn/Lys/Arg decarboxylase C-terminal domain-containing protein</fullName>
    </recommendedName>
</protein>
<proteinExistence type="predicted"/>
<comment type="caution">
    <text evidence="2">The sequence shown here is derived from an EMBL/GenBank/DDBJ whole genome shotgun (WGS) entry which is preliminary data.</text>
</comment>
<gene>
    <name evidence="2" type="ORF">ADL29_30255</name>
</gene>
<dbReference type="InterPro" id="IPR036633">
    <property type="entry name" value="Prn/Lys/Arg_de-COase_C_sf"/>
</dbReference>
<dbReference type="GO" id="GO:0003824">
    <property type="term" value="F:catalytic activity"/>
    <property type="evidence" value="ECO:0007669"/>
    <property type="project" value="InterPro"/>
</dbReference>
<keyword evidence="3" id="KW-1185">Reference proteome</keyword>
<name>A0A0N0GWQ0_9ACTN</name>
<reference evidence="3" key="1">
    <citation type="submission" date="2015-07" db="EMBL/GenBank/DDBJ databases">
        <authorList>
            <person name="Ju K.-S."/>
            <person name="Doroghazi J.R."/>
            <person name="Metcalf W.W."/>
        </authorList>
    </citation>
    <scope>NUCLEOTIDE SEQUENCE [LARGE SCALE GENOMIC DNA]</scope>
    <source>
        <strain evidence="3">NRRL ISP-5002</strain>
    </source>
</reference>
<evidence type="ECO:0000259" key="1">
    <source>
        <dbReference type="Pfam" id="PF03711"/>
    </source>
</evidence>
<dbReference type="PATRIC" id="fig|66876.3.peg.6659"/>
<dbReference type="EMBL" id="LGKG01000163">
    <property type="protein sequence ID" value="KPC60272.1"/>
    <property type="molecule type" value="Genomic_DNA"/>
</dbReference>
<feature type="domain" description="Orn/Lys/Arg decarboxylase C-terminal" evidence="1">
    <location>
        <begin position="33"/>
        <end position="70"/>
    </location>
</feature>
<dbReference type="Proteomes" id="UP000037982">
    <property type="component" value="Unassembled WGS sequence"/>
</dbReference>
<dbReference type="RefSeq" id="WP_053926720.1">
    <property type="nucleotide sequence ID" value="NZ_LGKG01000163.1"/>
</dbReference>
<evidence type="ECO:0000313" key="2">
    <source>
        <dbReference type="EMBL" id="KPC60272.1"/>
    </source>
</evidence>
<organism evidence="2 3">
    <name type="scientific">Streptomyces chattanoogensis</name>
    <dbReference type="NCBI Taxonomy" id="66876"/>
    <lineage>
        <taxon>Bacteria</taxon>
        <taxon>Bacillati</taxon>
        <taxon>Actinomycetota</taxon>
        <taxon>Actinomycetes</taxon>
        <taxon>Kitasatosporales</taxon>
        <taxon>Streptomycetaceae</taxon>
        <taxon>Streptomyces</taxon>
    </lineage>
</organism>
<dbReference type="InterPro" id="IPR008286">
    <property type="entry name" value="Prn/Lys/Arg_de-COase_C"/>
</dbReference>
<dbReference type="AlphaFoldDB" id="A0A0N0GWQ0"/>
<dbReference type="Pfam" id="PF03711">
    <property type="entry name" value="OKR_DC_1_C"/>
    <property type="match status" value="1"/>
</dbReference>
<accession>A0A0N0GWQ0</accession>